<gene>
    <name evidence="1" type="ORF">DPMN_072092</name>
</gene>
<name>A0A9D3Z8V5_DREPO</name>
<proteinExistence type="predicted"/>
<reference evidence="1" key="2">
    <citation type="submission" date="2020-11" db="EMBL/GenBank/DDBJ databases">
        <authorList>
            <person name="McCartney M.A."/>
            <person name="Auch B."/>
            <person name="Kono T."/>
            <person name="Mallez S."/>
            <person name="Becker A."/>
            <person name="Gohl D.M."/>
            <person name="Silverstein K.A.T."/>
            <person name="Koren S."/>
            <person name="Bechman K.B."/>
            <person name="Herman A."/>
            <person name="Abrahante J.E."/>
            <person name="Garbe J."/>
        </authorList>
    </citation>
    <scope>NUCLEOTIDE SEQUENCE</scope>
    <source>
        <strain evidence="1">Duluth1</strain>
        <tissue evidence="1">Whole animal</tissue>
    </source>
</reference>
<protein>
    <submittedName>
        <fullName evidence="1">Uncharacterized protein</fullName>
    </submittedName>
</protein>
<organism evidence="1 2">
    <name type="scientific">Dreissena polymorpha</name>
    <name type="common">Zebra mussel</name>
    <name type="synonym">Mytilus polymorpha</name>
    <dbReference type="NCBI Taxonomy" id="45954"/>
    <lineage>
        <taxon>Eukaryota</taxon>
        <taxon>Metazoa</taxon>
        <taxon>Spiralia</taxon>
        <taxon>Lophotrochozoa</taxon>
        <taxon>Mollusca</taxon>
        <taxon>Bivalvia</taxon>
        <taxon>Autobranchia</taxon>
        <taxon>Heteroconchia</taxon>
        <taxon>Euheterodonta</taxon>
        <taxon>Imparidentia</taxon>
        <taxon>Neoheterodontei</taxon>
        <taxon>Myida</taxon>
        <taxon>Dreissenoidea</taxon>
        <taxon>Dreissenidae</taxon>
        <taxon>Dreissena</taxon>
    </lineage>
</organism>
<keyword evidence="2" id="KW-1185">Reference proteome</keyword>
<evidence type="ECO:0000313" key="2">
    <source>
        <dbReference type="Proteomes" id="UP000828390"/>
    </source>
</evidence>
<dbReference type="EMBL" id="JAIWYP010000014">
    <property type="protein sequence ID" value="KAH3712392.1"/>
    <property type="molecule type" value="Genomic_DNA"/>
</dbReference>
<dbReference type="Proteomes" id="UP000828390">
    <property type="component" value="Unassembled WGS sequence"/>
</dbReference>
<comment type="caution">
    <text evidence="1">The sequence shown here is derived from an EMBL/GenBank/DDBJ whole genome shotgun (WGS) entry which is preliminary data.</text>
</comment>
<sequence>MDDYWELLRNFEVKKRTIDADSDELVTYKVPFKMLEFVLELKPATLKQVI</sequence>
<evidence type="ECO:0000313" key="1">
    <source>
        <dbReference type="EMBL" id="KAH3712392.1"/>
    </source>
</evidence>
<dbReference type="AlphaFoldDB" id="A0A9D3Z8V5"/>
<reference evidence="1" key="1">
    <citation type="journal article" date="2019" name="bioRxiv">
        <title>The Genome of the Zebra Mussel, Dreissena polymorpha: A Resource for Invasive Species Research.</title>
        <authorList>
            <person name="McCartney M.A."/>
            <person name="Auch B."/>
            <person name="Kono T."/>
            <person name="Mallez S."/>
            <person name="Zhang Y."/>
            <person name="Obille A."/>
            <person name="Becker A."/>
            <person name="Abrahante J.E."/>
            <person name="Garbe J."/>
            <person name="Badalamenti J.P."/>
            <person name="Herman A."/>
            <person name="Mangelson H."/>
            <person name="Liachko I."/>
            <person name="Sullivan S."/>
            <person name="Sone E.D."/>
            <person name="Koren S."/>
            <person name="Silverstein K.A.T."/>
            <person name="Beckman K.B."/>
            <person name="Gohl D.M."/>
        </authorList>
    </citation>
    <scope>NUCLEOTIDE SEQUENCE</scope>
    <source>
        <strain evidence="1">Duluth1</strain>
        <tissue evidence="1">Whole animal</tissue>
    </source>
</reference>
<accession>A0A9D3Z8V5</accession>